<evidence type="ECO:0000313" key="3">
    <source>
        <dbReference type="Proteomes" id="UP000547879"/>
    </source>
</evidence>
<keyword evidence="3" id="KW-1185">Reference proteome</keyword>
<dbReference type="EMBL" id="JACHEG010000006">
    <property type="protein sequence ID" value="MBB6164675.1"/>
    <property type="molecule type" value="Genomic_DNA"/>
</dbReference>
<reference evidence="2 3" key="1">
    <citation type="submission" date="2020-08" db="EMBL/GenBank/DDBJ databases">
        <title>Genomic Encyclopedia of Type Strains, Phase IV (KMG-IV): sequencing the most valuable type-strain genomes for metagenomic binning, comparative biology and taxonomic classification.</title>
        <authorList>
            <person name="Goeker M."/>
        </authorList>
    </citation>
    <scope>NUCLEOTIDE SEQUENCE [LARGE SCALE GENOMIC DNA]</scope>
    <source>
        <strain evidence="2 3">DSM 100734</strain>
    </source>
</reference>
<feature type="region of interest" description="Disordered" evidence="1">
    <location>
        <begin position="21"/>
        <end position="47"/>
    </location>
</feature>
<accession>A0A7W9Y9X5</accession>
<name>A0A7W9Y9X5_9HYPH</name>
<protein>
    <submittedName>
        <fullName evidence="2">Uncharacterized protein</fullName>
    </submittedName>
</protein>
<evidence type="ECO:0000256" key="1">
    <source>
        <dbReference type="SAM" id="MobiDB-lite"/>
    </source>
</evidence>
<proteinExistence type="predicted"/>
<organism evidence="2 3">
    <name type="scientific">Rhizobium wenxiniae</name>
    <dbReference type="NCBI Taxonomy" id="1737357"/>
    <lineage>
        <taxon>Bacteria</taxon>
        <taxon>Pseudomonadati</taxon>
        <taxon>Pseudomonadota</taxon>
        <taxon>Alphaproteobacteria</taxon>
        <taxon>Hyphomicrobiales</taxon>
        <taxon>Rhizobiaceae</taxon>
        <taxon>Rhizobium/Agrobacterium group</taxon>
        <taxon>Rhizobium</taxon>
    </lineage>
</organism>
<sequence length="132" mass="14925">MLADQMVLIKRIGSERLRSGMLRPTKSSPMRQGGMMRRKNGEAGSPSLLKNPRIVPIQFLVSKKILNQIFVDPLWLFEMEPVGRISVSDHAAVRALKQACLRQLVIKGSVLASPDDKRWRHDPTQYGWSSTD</sequence>
<evidence type="ECO:0000313" key="2">
    <source>
        <dbReference type="EMBL" id="MBB6164675.1"/>
    </source>
</evidence>
<dbReference type="Proteomes" id="UP000547879">
    <property type="component" value="Unassembled WGS sequence"/>
</dbReference>
<gene>
    <name evidence="2" type="ORF">HNQ72_004520</name>
</gene>
<comment type="caution">
    <text evidence="2">The sequence shown here is derived from an EMBL/GenBank/DDBJ whole genome shotgun (WGS) entry which is preliminary data.</text>
</comment>
<dbReference type="AlphaFoldDB" id="A0A7W9Y9X5"/>